<dbReference type="AlphaFoldDB" id="A0A1I1T2F3"/>
<reference evidence="2" key="1">
    <citation type="submission" date="2016-10" db="EMBL/GenBank/DDBJ databases">
        <authorList>
            <person name="Varghese N."/>
            <person name="Submissions S."/>
        </authorList>
    </citation>
    <scope>NUCLEOTIDE SEQUENCE [LARGE SCALE GENOMIC DNA]</scope>
    <source>
        <strain evidence="2">JCM 2783</strain>
    </source>
</reference>
<sequence>MDYRDVLAVQRSAKRFKRLALWAFVSLCLVLLLGKGKWYLAGAPGNPASVDMMKDYVRGAGADPDTLIISDQRGTCGTFSYIARDGKRTAPLGFVAVPGKGVSLSLFSAEWDKSPCAGPRSYTLHR</sequence>
<evidence type="ECO:0000313" key="1">
    <source>
        <dbReference type="EMBL" id="SFD52781.1"/>
    </source>
</evidence>
<dbReference type="RefSeq" id="WP_093501684.1">
    <property type="nucleotide sequence ID" value="NZ_BSSG01000002.1"/>
</dbReference>
<accession>A0A1I1T2F3</accession>
<name>A0A1I1T2F3_PSEOC</name>
<organism evidence="1 2">
    <name type="scientific">Pseudomonas straminea</name>
    <dbReference type="NCBI Taxonomy" id="47882"/>
    <lineage>
        <taxon>Bacteria</taxon>
        <taxon>Pseudomonadati</taxon>
        <taxon>Pseudomonadota</taxon>
        <taxon>Gammaproteobacteria</taxon>
        <taxon>Pseudomonadales</taxon>
        <taxon>Pseudomonadaceae</taxon>
        <taxon>Phytopseudomonas</taxon>
    </lineage>
</organism>
<evidence type="ECO:0000313" key="2">
    <source>
        <dbReference type="Proteomes" id="UP000243950"/>
    </source>
</evidence>
<gene>
    <name evidence="1" type="ORF">SAMN05216372_102252</name>
</gene>
<keyword evidence="2" id="KW-1185">Reference proteome</keyword>
<dbReference type="EMBL" id="FOMO01000002">
    <property type="protein sequence ID" value="SFD52781.1"/>
    <property type="molecule type" value="Genomic_DNA"/>
</dbReference>
<protein>
    <submittedName>
        <fullName evidence="1">Uncharacterized protein</fullName>
    </submittedName>
</protein>
<dbReference type="Proteomes" id="UP000243950">
    <property type="component" value="Unassembled WGS sequence"/>
</dbReference>
<proteinExistence type="predicted"/>